<keyword evidence="2" id="KW-1185">Reference proteome</keyword>
<accession>A0ABX2CU87</accession>
<evidence type="ECO:0000313" key="1">
    <source>
        <dbReference type="EMBL" id="NQE33955.1"/>
    </source>
</evidence>
<dbReference type="Proteomes" id="UP000702425">
    <property type="component" value="Unassembled WGS sequence"/>
</dbReference>
<gene>
    <name evidence="1" type="ORF">E5S67_01678</name>
</gene>
<organism evidence="1 2">
    <name type="scientific">Microcoleus asticus IPMA8</name>
    <dbReference type="NCBI Taxonomy" id="2563858"/>
    <lineage>
        <taxon>Bacteria</taxon>
        <taxon>Bacillati</taxon>
        <taxon>Cyanobacteriota</taxon>
        <taxon>Cyanophyceae</taxon>
        <taxon>Oscillatoriophycideae</taxon>
        <taxon>Oscillatoriales</taxon>
        <taxon>Microcoleaceae</taxon>
        <taxon>Microcoleus</taxon>
        <taxon>Microcoleus asticus</taxon>
    </lineage>
</organism>
<protein>
    <submittedName>
        <fullName evidence="1">Uncharacterized protein</fullName>
    </submittedName>
</protein>
<comment type="caution">
    <text evidence="1">The sequence shown here is derived from an EMBL/GenBank/DDBJ whole genome shotgun (WGS) entry which is preliminary data.</text>
</comment>
<dbReference type="EMBL" id="SRRZ01000022">
    <property type="protein sequence ID" value="NQE33955.1"/>
    <property type="molecule type" value="Genomic_DNA"/>
</dbReference>
<evidence type="ECO:0000313" key="2">
    <source>
        <dbReference type="Proteomes" id="UP000702425"/>
    </source>
</evidence>
<name>A0ABX2CU87_9CYAN</name>
<sequence length="66" mass="7804">MADSSSIAEDYHDFLQELKERIVQYQVRAVLFRQRSAIARIRESFNRSHPRFFARVECGICLKSIN</sequence>
<proteinExistence type="predicted"/>
<reference evidence="1 2" key="1">
    <citation type="journal article" date="2020" name="Sci. Rep.">
        <title>A novel cyanobacterial geosmin producer, revising GeoA distribution and dispersion patterns in Bacteria.</title>
        <authorList>
            <person name="Churro C."/>
            <person name="Semedo-Aguiar A.P."/>
            <person name="Silva A.D."/>
            <person name="Pereira-Leal J.B."/>
            <person name="Leite R.B."/>
        </authorList>
    </citation>
    <scope>NUCLEOTIDE SEQUENCE [LARGE SCALE GENOMIC DNA]</scope>
    <source>
        <strain evidence="1 2">IPMA8</strain>
    </source>
</reference>